<dbReference type="GO" id="GO:0016758">
    <property type="term" value="F:hexosyltransferase activity"/>
    <property type="evidence" value="ECO:0007669"/>
    <property type="project" value="UniProtKB-ARBA"/>
</dbReference>
<name>A0A9R1C9J8_9BACT</name>
<keyword evidence="3" id="KW-1185">Reference proteome</keyword>
<dbReference type="InterPro" id="IPR029044">
    <property type="entry name" value="Nucleotide-diphossugar_trans"/>
</dbReference>
<dbReference type="PANTHER" id="PTHR22916">
    <property type="entry name" value="GLYCOSYLTRANSFERASE"/>
    <property type="match status" value="1"/>
</dbReference>
<reference evidence="2" key="1">
    <citation type="journal article" date="2022" name="Int. J. Syst. Evol. Microbiol.">
        <title>Prevotella lacticifex sp. nov., isolated from the rumen of cows.</title>
        <authorList>
            <person name="Shinkai T."/>
            <person name="Ikeyama N."/>
            <person name="Kumagai M."/>
            <person name="Ohmori H."/>
            <person name="Sakamoto M."/>
            <person name="Ohkuma M."/>
            <person name="Mitsumori M."/>
        </authorList>
    </citation>
    <scope>NUCLEOTIDE SEQUENCE</scope>
    <source>
        <strain evidence="2">R5076</strain>
    </source>
</reference>
<dbReference type="Pfam" id="PF00535">
    <property type="entry name" value="Glycos_transf_2"/>
    <property type="match status" value="1"/>
</dbReference>
<organism evidence="2 3">
    <name type="scientific">Prevotella lacticifex</name>
    <dbReference type="NCBI Taxonomy" id="2854755"/>
    <lineage>
        <taxon>Bacteria</taxon>
        <taxon>Pseudomonadati</taxon>
        <taxon>Bacteroidota</taxon>
        <taxon>Bacteroidia</taxon>
        <taxon>Bacteroidales</taxon>
        <taxon>Prevotellaceae</taxon>
        <taxon>Prevotella</taxon>
    </lineage>
</organism>
<protein>
    <submittedName>
        <fullName evidence="2">Rhamnosyltransferase</fullName>
    </submittedName>
</protein>
<proteinExistence type="predicted"/>
<dbReference type="EMBL" id="BPUB01000001">
    <property type="protein sequence ID" value="GJG58479.1"/>
    <property type="molecule type" value="Genomic_DNA"/>
</dbReference>
<sequence>MQHVNVLLSTYNGKRYMRELIDSIIAQEGVSTDILARDDGSTDGDTQRILDDYQQRGLLTWYQGENLRPAHSFMQLLADAHEAPFYAFADEDDYWQPDKLATAVKALEPYTGQPALYFSRTQLTDENLNPISGPVINPLLTFGESLVYKFIPGCTMVFNKELRDIVNTFRADFVPMHDIWIYSIALAVKAKVVFDPQPHILYRQHGDNTIGQGQGQMHEWHRRLKRLNSHERYRQACELLRGYAPFMGSDELDTLSTFVNARQSLAARLRLIGDKRFVCADSRTYRLFQLAVLLNIY</sequence>
<dbReference type="InterPro" id="IPR001173">
    <property type="entry name" value="Glyco_trans_2-like"/>
</dbReference>
<feature type="domain" description="Glycosyltransferase 2-like" evidence="1">
    <location>
        <begin position="6"/>
        <end position="109"/>
    </location>
</feature>
<gene>
    <name evidence="2" type="primary">rgpB</name>
    <name evidence="2" type="ORF">PRLR5076_13300</name>
</gene>
<dbReference type="Proteomes" id="UP000825483">
    <property type="component" value="Unassembled WGS sequence"/>
</dbReference>
<dbReference type="AlphaFoldDB" id="A0A9R1C9J8"/>
<evidence type="ECO:0000313" key="2">
    <source>
        <dbReference type="EMBL" id="GJG58479.1"/>
    </source>
</evidence>
<accession>A0A9R1C9J8</accession>
<dbReference type="Gene3D" id="3.90.550.10">
    <property type="entry name" value="Spore Coat Polysaccharide Biosynthesis Protein SpsA, Chain A"/>
    <property type="match status" value="1"/>
</dbReference>
<dbReference type="PANTHER" id="PTHR22916:SF3">
    <property type="entry name" value="UDP-GLCNAC:BETAGAL BETA-1,3-N-ACETYLGLUCOSAMINYLTRANSFERASE-LIKE PROTEIN 1"/>
    <property type="match status" value="1"/>
</dbReference>
<evidence type="ECO:0000313" key="3">
    <source>
        <dbReference type="Proteomes" id="UP000825483"/>
    </source>
</evidence>
<dbReference type="RefSeq" id="WP_223929243.1">
    <property type="nucleotide sequence ID" value="NZ_BPTU01000001.1"/>
</dbReference>
<comment type="caution">
    <text evidence="2">The sequence shown here is derived from an EMBL/GenBank/DDBJ whole genome shotgun (WGS) entry which is preliminary data.</text>
</comment>
<evidence type="ECO:0000259" key="1">
    <source>
        <dbReference type="Pfam" id="PF00535"/>
    </source>
</evidence>
<dbReference type="SUPFAM" id="SSF53448">
    <property type="entry name" value="Nucleotide-diphospho-sugar transferases"/>
    <property type="match status" value="1"/>
</dbReference>
<dbReference type="GeneID" id="72467486"/>